<dbReference type="OrthoDB" id="3686643at2"/>
<dbReference type="RefSeq" id="WP_067857317.1">
    <property type="nucleotide sequence ID" value="NZ_CP011502.1"/>
</dbReference>
<dbReference type="STRING" id="2041.AERYTH_08660"/>
<protein>
    <recommendedName>
        <fullName evidence="3">DUF1795 domain-containing protein</fullName>
    </recommendedName>
</protein>
<dbReference type="AlphaFoldDB" id="A0A0U4BA36"/>
<organism evidence="1 2">
    <name type="scientific">Aeromicrobium erythreum</name>
    <dbReference type="NCBI Taxonomy" id="2041"/>
    <lineage>
        <taxon>Bacteria</taxon>
        <taxon>Bacillati</taxon>
        <taxon>Actinomycetota</taxon>
        <taxon>Actinomycetes</taxon>
        <taxon>Propionibacteriales</taxon>
        <taxon>Nocardioidaceae</taxon>
        <taxon>Aeromicrobium</taxon>
    </lineage>
</organism>
<evidence type="ECO:0000313" key="2">
    <source>
        <dbReference type="Proteomes" id="UP000067689"/>
    </source>
</evidence>
<accession>A0A0U4BA36</accession>
<evidence type="ECO:0008006" key="3">
    <source>
        <dbReference type="Google" id="ProtNLM"/>
    </source>
</evidence>
<dbReference type="Gene3D" id="3.40.1000.10">
    <property type="entry name" value="Mog1/PsbP, alpha/beta/alpha sandwich"/>
    <property type="match status" value="1"/>
</dbReference>
<sequence>MAQLPIDLTLRLPDPGWLVADPAELGLPGAAFAATRPEPGAVFAPLLTVSGGLRDATEDVAVVAEESLAVFAEQVADAEVVDRVMSGTPTAPGVSQVLAGRAPLQGRQREVRQAQVVATAPTRDGDRRAVVVFTLTCLAEQLGTLGPQLQTFVASARPEGA</sequence>
<evidence type="ECO:0000313" key="1">
    <source>
        <dbReference type="EMBL" id="ALX04761.1"/>
    </source>
</evidence>
<reference evidence="1 2" key="1">
    <citation type="journal article" date="1991" name="Int. J. Syst. Bacteriol.">
        <title>Description of the erythromycin-producing bacterium Arthrobacter sp. strain NRRL B-3381 as Aeromicrobium erythreum gen. nov., sp. nov.</title>
        <authorList>
            <person name="Miller E.S."/>
            <person name="Woese C.R."/>
            <person name="Brenner S."/>
        </authorList>
    </citation>
    <scope>NUCLEOTIDE SEQUENCE [LARGE SCALE GENOMIC DNA]</scope>
    <source>
        <strain evidence="1 2">AR18</strain>
    </source>
</reference>
<dbReference type="KEGG" id="aer:AERYTH_08660"/>
<dbReference type="EMBL" id="CP011502">
    <property type="protein sequence ID" value="ALX04761.1"/>
    <property type="molecule type" value="Genomic_DNA"/>
</dbReference>
<name>A0A0U4BA36_9ACTN</name>
<keyword evidence="2" id="KW-1185">Reference proteome</keyword>
<proteinExistence type="predicted"/>
<gene>
    <name evidence="1" type="ORF">AERYTH_08660</name>
</gene>
<dbReference type="Proteomes" id="UP000067689">
    <property type="component" value="Chromosome"/>
</dbReference>
<dbReference type="PATRIC" id="fig|2041.4.peg.1814"/>